<dbReference type="GO" id="GO:1990528">
    <property type="term" value="C:Rvs161p-Rvs167p complex"/>
    <property type="evidence" value="ECO:0007669"/>
    <property type="project" value="TreeGrafter"/>
</dbReference>
<dbReference type="GO" id="GO:0030479">
    <property type="term" value="C:actin cortical patch"/>
    <property type="evidence" value="ECO:0007669"/>
    <property type="project" value="TreeGrafter"/>
</dbReference>
<evidence type="ECO:0000259" key="4">
    <source>
        <dbReference type="PROSITE" id="PS50002"/>
    </source>
</evidence>
<feature type="domain" description="SH3" evidence="4">
    <location>
        <begin position="367"/>
        <end position="426"/>
    </location>
</feature>
<dbReference type="PRINTS" id="PR00452">
    <property type="entry name" value="SH3DOMAIN"/>
</dbReference>
<feature type="compositionally biased region" description="Pro residues" evidence="3">
    <location>
        <begin position="320"/>
        <end position="341"/>
    </location>
</feature>
<dbReference type="PANTHER" id="PTHR47174">
    <property type="entry name" value="BRIDGING INTEGRATOR 3"/>
    <property type="match status" value="1"/>
</dbReference>
<accession>A0A371DFX8</accession>
<dbReference type="PROSITE" id="PS51021">
    <property type="entry name" value="BAR"/>
    <property type="match status" value="1"/>
</dbReference>
<dbReference type="InterPro" id="IPR004148">
    <property type="entry name" value="BAR_dom"/>
</dbReference>
<dbReference type="GO" id="GO:0006897">
    <property type="term" value="P:endocytosis"/>
    <property type="evidence" value="ECO:0007669"/>
    <property type="project" value="InterPro"/>
</dbReference>
<dbReference type="PANTHER" id="PTHR47174:SF1">
    <property type="entry name" value="REDUCED VIABILITY UPON STARVATION PROTEIN 167"/>
    <property type="match status" value="1"/>
</dbReference>
<feature type="domain" description="BAR" evidence="5">
    <location>
        <begin position="15"/>
        <end position="268"/>
    </location>
</feature>
<dbReference type="InterPro" id="IPR046982">
    <property type="entry name" value="BIN3/RVS161-like"/>
</dbReference>
<dbReference type="GO" id="GO:0051666">
    <property type="term" value="P:actin cortical patch localization"/>
    <property type="evidence" value="ECO:0007669"/>
    <property type="project" value="InterPro"/>
</dbReference>
<dbReference type="GO" id="GO:0031097">
    <property type="term" value="C:medial cortex"/>
    <property type="evidence" value="ECO:0007669"/>
    <property type="project" value="TreeGrafter"/>
</dbReference>
<dbReference type="InterPro" id="IPR036028">
    <property type="entry name" value="SH3-like_dom_sf"/>
</dbReference>
<dbReference type="GO" id="GO:0097320">
    <property type="term" value="P:plasma membrane tubulation"/>
    <property type="evidence" value="ECO:0007669"/>
    <property type="project" value="TreeGrafter"/>
</dbReference>
<dbReference type="SMART" id="SM00721">
    <property type="entry name" value="BAR"/>
    <property type="match status" value="1"/>
</dbReference>
<protein>
    <submittedName>
        <fullName evidence="6">BAR-domain-containing protein</fullName>
    </submittedName>
</protein>
<dbReference type="Pfam" id="PF00018">
    <property type="entry name" value="SH3_1"/>
    <property type="match status" value="1"/>
</dbReference>
<dbReference type="GO" id="GO:0008289">
    <property type="term" value="F:lipid binding"/>
    <property type="evidence" value="ECO:0007669"/>
    <property type="project" value="TreeGrafter"/>
</dbReference>
<dbReference type="PROSITE" id="PS50002">
    <property type="entry name" value="SH3"/>
    <property type="match status" value="1"/>
</dbReference>
<evidence type="ECO:0000256" key="1">
    <source>
        <dbReference type="ARBA" id="ARBA00022443"/>
    </source>
</evidence>
<dbReference type="InterPro" id="IPR027267">
    <property type="entry name" value="AH/BAR_dom_sf"/>
</dbReference>
<evidence type="ECO:0000313" key="6">
    <source>
        <dbReference type="EMBL" id="RDX51449.1"/>
    </source>
</evidence>
<dbReference type="Gene3D" id="2.30.30.40">
    <property type="entry name" value="SH3 Domains"/>
    <property type="match status" value="1"/>
</dbReference>
<keyword evidence="7" id="KW-1185">Reference proteome</keyword>
<dbReference type="GO" id="GO:0043332">
    <property type="term" value="C:mating projection tip"/>
    <property type="evidence" value="ECO:0007669"/>
    <property type="project" value="TreeGrafter"/>
</dbReference>
<reference evidence="6 7" key="1">
    <citation type="journal article" date="2018" name="Biotechnol. Biofuels">
        <title>Integrative visual omics of the white-rot fungus Polyporus brumalis exposes the biotechnological potential of its oxidative enzymes for delignifying raw plant biomass.</title>
        <authorList>
            <person name="Miyauchi S."/>
            <person name="Rancon A."/>
            <person name="Drula E."/>
            <person name="Hage H."/>
            <person name="Chaduli D."/>
            <person name="Favel A."/>
            <person name="Grisel S."/>
            <person name="Henrissat B."/>
            <person name="Herpoel-Gimbert I."/>
            <person name="Ruiz-Duenas F.J."/>
            <person name="Chevret D."/>
            <person name="Hainaut M."/>
            <person name="Lin J."/>
            <person name="Wang M."/>
            <person name="Pangilinan J."/>
            <person name="Lipzen A."/>
            <person name="Lesage-Meessen L."/>
            <person name="Navarro D."/>
            <person name="Riley R."/>
            <person name="Grigoriev I.V."/>
            <person name="Zhou S."/>
            <person name="Raouche S."/>
            <person name="Rosso M.N."/>
        </authorList>
    </citation>
    <scope>NUCLEOTIDE SEQUENCE [LARGE SCALE GENOMIC DNA]</scope>
    <source>
        <strain evidence="6 7">BRFM 1820</strain>
    </source>
</reference>
<dbReference type="AlphaFoldDB" id="A0A371DFX8"/>
<dbReference type="STRING" id="139420.A0A371DFX8"/>
<evidence type="ECO:0000256" key="3">
    <source>
        <dbReference type="SAM" id="MobiDB-lite"/>
    </source>
</evidence>
<dbReference type="Proteomes" id="UP000256964">
    <property type="component" value="Unassembled WGS sequence"/>
</dbReference>
<name>A0A371DFX8_9APHY</name>
<dbReference type="Pfam" id="PF03114">
    <property type="entry name" value="BAR"/>
    <property type="match status" value="1"/>
</dbReference>
<dbReference type="SMART" id="SM00326">
    <property type="entry name" value="SH3"/>
    <property type="match status" value="1"/>
</dbReference>
<feature type="compositionally biased region" description="Low complexity" evidence="3">
    <location>
        <begin position="295"/>
        <end position="319"/>
    </location>
</feature>
<evidence type="ECO:0000256" key="2">
    <source>
        <dbReference type="PROSITE-ProRule" id="PRU00192"/>
    </source>
</evidence>
<dbReference type="OrthoDB" id="2159336at2759"/>
<evidence type="ECO:0000313" key="7">
    <source>
        <dbReference type="Proteomes" id="UP000256964"/>
    </source>
</evidence>
<proteinExistence type="predicted"/>
<organism evidence="6 7">
    <name type="scientific">Lentinus brumalis</name>
    <dbReference type="NCBI Taxonomy" id="2498619"/>
    <lineage>
        <taxon>Eukaryota</taxon>
        <taxon>Fungi</taxon>
        <taxon>Dikarya</taxon>
        <taxon>Basidiomycota</taxon>
        <taxon>Agaricomycotina</taxon>
        <taxon>Agaricomycetes</taxon>
        <taxon>Polyporales</taxon>
        <taxon>Polyporaceae</taxon>
        <taxon>Lentinus</taxon>
    </lineage>
</organism>
<dbReference type="Gene3D" id="1.20.1270.60">
    <property type="entry name" value="Arfaptin homology (AH) domain/BAR domain"/>
    <property type="match status" value="1"/>
</dbReference>
<feature type="region of interest" description="Disordered" evidence="3">
    <location>
        <begin position="286"/>
        <end position="366"/>
    </location>
</feature>
<dbReference type="SUPFAM" id="SSF103657">
    <property type="entry name" value="BAR/IMD domain-like"/>
    <property type="match status" value="1"/>
</dbReference>
<dbReference type="EMBL" id="KZ857394">
    <property type="protein sequence ID" value="RDX51449.1"/>
    <property type="molecule type" value="Genomic_DNA"/>
</dbReference>
<evidence type="ECO:0000259" key="5">
    <source>
        <dbReference type="PROSITE" id="PS51021"/>
    </source>
</evidence>
<dbReference type="CDD" id="cd07599">
    <property type="entry name" value="BAR_Rvs167p"/>
    <property type="match status" value="1"/>
</dbReference>
<sequence>MKGIQKAFARTPHLLTTKVGMSKKSSDPEFDDYARRFESIEKATEKLLKDSKAYTDAVTHLFTNAAEFAEHFATIFRPLGSEYGLESKHPDAQHTIANVDVYTATMEEMRASVVPELELIESRIVGPIKEFQGILKAIRKSITKREHKLVDYDRFNNSLTKLRDKKEKTLNDEKNLFKLEQDFEIASNEYDFINTAMKNELPRFLVQATQFIDPLFHSFYYMQLNIFYLLLEKVNTFAEGKYDVSVPAAQIASDFEAKRGDALERVEALNITKRLISTSRLVQANRSVPGGGSSLGRSTTASSTSSAASRSPSTSTFKKPAPPPPSSLSAAAPPPYSPPSPGSSYGSAAVAKKAPPPPPPLKPKPKPAVQYVVALYDFAAQAEGDLEFKAGDRIELVERTDSTEDWWTGRLNGQQGVFPGNYVQEA</sequence>
<dbReference type="SUPFAM" id="SSF50044">
    <property type="entry name" value="SH3-domain"/>
    <property type="match status" value="1"/>
</dbReference>
<keyword evidence="1 2" id="KW-0728">SH3 domain</keyword>
<dbReference type="FunFam" id="2.30.30.40:FF:000100">
    <property type="entry name" value="SH3 domain-containing YSC84-like protein 1"/>
    <property type="match status" value="1"/>
</dbReference>
<gene>
    <name evidence="6" type="ORF">OH76DRAFT_1401310</name>
</gene>
<feature type="compositionally biased region" description="Low complexity" evidence="3">
    <location>
        <begin position="342"/>
        <end position="353"/>
    </location>
</feature>
<dbReference type="InterPro" id="IPR001452">
    <property type="entry name" value="SH3_domain"/>
</dbReference>